<dbReference type="SUPFAM" id="SSF109998">
    <property type="entry name" value="Triger factor/SurA peptide-binding domain-like"/>
    <property type="match status" value="1"/>
</dbReference>
<dbReference type="Gene3D" id="3.10.50.40">
    <property type="match status" value="1"/>
</dbReference>
<evidence type="ECO:0000313" key="12">
    <source>
        <dbReference type="EMBL" id="SNT75177.1"/>
    </source>
</evidence>
<feature type="signal peptide" evidence="10">
    <location>
        <begin position="1"/>
        <end position="29"/>
    </location>
</feature>
<gene>
    <name evidence="12" type="ORF">SAMN06297382_2597</name>
</gene>
<keyword evidence="6 9" id="KW-0413">Isomerase</keyword>
<dbReference type="InterPro" id="IPR015391">
    <property type="entry name" value="SurA_N"/>
</dbReference>
<dbReference type="PANTHER" id="PTHR47637">
    <property type="entry name" value="CHAPERONE SURA"/>
    <property type="match status" value="1"/>
</dbReference>
<feature type="domain" description="PpiC" evidence="11">
    <location>
        <begin position="195"/>
        <end position="293"/>
    </location>
</feature>
<reference evidence="12 13" key="1">
    <citation type="submission" date="2017-07" db="EMBL/GenBank/DDBJ databases">
        <authorList>
            <person name="Sun Z.S."/>
            <person name="Albrecht U."/>
            <person name="Echele G."/>
            <person name="Lee C.C."/>
        </authorList>
    </citation>
    <scope>NUCLEOTIDE SEQUENCE [LARGE SCALE GENOMIC DNA]</scope>
    <source>
        <strain evidence="12 13">CGMCC 1.12710</strain>
    </source>
</reference>
<evidence type="ECO:0000256" key="3">
    <source>
        <dbReference type="ARBA" id="ARBA00022764"/>
    </source>
</evidence>
<proteinExistence type="predicted"/>
<accession>A0A239PZT1</accession>
<dbReference type="Pfam" id="PF09312">
    <property type="entry name" value="SurA_N"/>
    <property type="match status" value="1"/>
</dbReference>
<keyword evidence="3" id="KW-0574">Periplasm</keyword>
<keyword evidence="13" id="KW-1185">Reference proteome</keyword>
<evidence type="ECO:0000256" key="9">
    <source>
        <dbReference type="PROSITE-ProRule" id="PRU00278"/>
    </source>
</evidence>
<evidence type="ECO:0000313" key="13">
    <source>
        <dbReference type="Proteomes" id="UP000198346"/>
    </source>
</evidence>
<dbReference type="AlphaFoldDB" id="A0A239PZT1"/>
<dbReference type="InterPro" id="IPR023058">
    <property type="entry name" value="PPIase_PpiC_CS"/>
</dbReference>
<dbReference type="Gene3D" id="1.10.4030.10">
    <property type="entry name" value="Porin chaperone SurA, peptide-binding domain"/>
    <property type="match status" value="1"/>
</dbReference>
<keyword evidence="5" id="KW-0143">Chaperone</keyword>
<keyword evidence="2 10" id="KW-0732">Signal</keyword>
<sequence length="446" mass="48130">MALIKISAIKATGCALLCSLALTASVTLAQPRPGSQGDQEGLPEGYVGPATAVAAIVNDEVITTFDVQQRVRLMLLSVAGRQITEDLLAQLQAQALRDLVEEKLKLQEAKKFEVEVDEAELEAELRAMAGSSGLSVAELEQVLAAQGISMRALRDQIRASIAWPRIVQGRYGSRVRVSDEEIEQTIERMREDATNEQYLVSEICIPVPNPSQAQAYYQGSLQLIEQMRRGVPFAVVAQQFSACSSAAAGGDLGWVRAGELPPELDEAVKALPVGSVTNPIPSDGAFMILAVRDKREAVVAGEPTFTLAYAAAPLSMGRNAALMGLEKLRTADACGSGALRRDLGPGIGAAFLENMKLKDIDPRFRSAVEDLDRREMSAPVEADGALHAVYVCEKDEGLGLPSRAAVEDRIYGRQLGRIAQQYLRDLERAAHVDIRMRPEAALQNRG</sequence>
<feature type="chain" id="PRO_5012376358" description="Parvulin-like PPIase" evidence="10">
    <location>
        <begin position="30"/>
        <end position="446"/>
    </location>
</feature>
<keyword evidence="4 9" id="KW-0697">Rotamase</keyword>
<dbReference type="PROSITE" id="PS01096">
    <property type="entry name" value="PPIC_PPIASE_1"/>
    <property type="match status" value="1"/>
</dbReference>
<dbReference type="PANTHER" id="PTHR47637:SF1">
    <property type="entry name" value="CHAPERONE SURA"/>
    <property type="match status" value="1"/>
</dbReference>
<dbReference type="PROSITE" id="PS50198">
    <property type="entry name" value="PPIC_PPIASE_2"/>
    <property type="match status" value="1"/>
</dbReference>
<evidence type="ECO:0000256" key="6">
    <source>
        <dbReference type="ARBA" id="ARBA00023235"/>
    </source>
</evidence>
<dbReference type="InterPro" id="IPR050280">
    <property type="entry name" value="OMP_Chaperone_SurA"/>
</dbReference>
<dbReference type="Pfam" id="PF00639">
    <property type="entry name" value="Rotamase"/>
    <property type="match status" value="1"/>
</dbReference>
<dbReference type="InterPro" id="IPR046357">
    <property type="entry name" value="PPIase_dom_sf"/>
</dbReference>
<evidence type="ECO:0000256" key="8">
    <source>
        <dbReference type="ARBA" id="ARBA00031484"/>
    </source>
</evidence>
<evidence type="ECO:0000256" key="5">
    <source>
        <dbReference type="ARBA" id="ARBA00023186"/>
    </source>
</evidence>
<dbReference type="InterPro" id="IPR000297">
    <property type="entry name" value="PPIase_PpiC"/>
</dbReference>
<evidence type="ECO:0000256" key="10">
    <source>
        <dbReference type="SAM" id="SignalP"/>
    </source>
</evidence>
<protein>
    <recommendedName>
        <fullName evidence="1">Parvulin-like PPIase</fullName>
    </recommendedName>
    <alternativeName>
        <fullName evidence="7">Peptidyl-prolyl cis-trans isomerase plp</fullName>
    </alternativeName>
    <alternativeName>
        <fullName evidence="8">Rotamase plp</fullName>
    </alternativeName>
</protein>
<dbReference type="Proteomes" id="UP000198346">
    <property type="component" value="Unassembled WGS sequence"/>
</dbReference>
<evidence type="ECO:0000256" key="7">
    <source>
        <dbReference type="ARBA" id="ARBA00030642"/>
    </source>
</evidence>
<dbReference type="SUPFAM" id="SSF54534">
    <property type="entry name" value="FKBP-like"/>
    <property type="match status" value="1"/>
</dbReference>
<dbReference type="EMBL" id="FZQA01000007">
    <property type="protein sequence ID" value="SNT75177.1"/>
    <property type="molecule type" value="Genomic_DNA"/>
</dbReference>
<evidence type="ECO:0000256" key="4">
    <source>
        <dbReference type="ARBA" id="ARBA00023110"/>
    </source>
</evidence>
<organism evidence="12 13">
    <name type="scientific">Amphiplicatus metriothermophilus</name>
    <dbReference type="NCBI Taxonomy" id="1519374"/>
    <lineage>
        <taxon>Bacteria</taxon>
        <taxon>Pseudomonadati</taxon>
        <taxon>Pseudomonadota</taxon>
        <taxon>Alphaproteobacteria</taxon>
        <taxon>Parvularculales</taxon>
        <taxon>Parvularculaceae</taxon>
        <taxon>Amphiplicatus</taxon>
    </lineage>
</organism>
<dbReference type="GO" id="GO:0003755">
    <property type="term" value="F:peptidyl-prolyl cis-trans isomerase activity"/>
    <property type="evidence" value="ECO:0007669"/>
    <property type="project" value="UniProtKB-KW"/>
</dbReference>
<name>A0A239PZT1_9PROT</name>
<evidence type="ECO:0000256" key="1">
    <source>
        <dbReference type="ARBA" id="ARBA00018370"/>
    </source>
</evidence>
<dbReference type="InterPro" id="IPR027304">
    <property type="entry name" value="Trigger_fact/SurA_dom_sf"/>
</dbReference>
<evidence type="ECO:0000256" key="2">
    <source>
        <dbReference type="ARBA" id="ARBA00022729"/>
    </source>
</evidence>
<evidence type="ECO:0000259" key="11">
    <source>
        <dbReference type="PROSITE" id="PS50198"/>
    </source>
</evidence>